<accession>A0A0Q9YAQ7</accession>
<name>A0A0Q9YAQ7_9BACI</name>
<dbReference type="EMBL" id="LGPB01000017">
    <property type="protein sequence ID" value="KRG16969.1"/>
    <property type="molecule type" value="Genomic_DNA"/>
</dbReference>
<comment type="caution">
    <text evidence="1">The sequence shown here is derived from an EMBL/GenBank/DDBJ whole genome shotgun (WGS) entry which is preliminary data.</text>
</comment>
<dbReference type="Gene3D" id="1.25.40.10">
    <property type="entry name" value="Tetratricopeptide repeat domain"/>
    <property type="match status" value="1"/>
</dbReference>
<gene>
    <name evidence="1" type="ORF">ACA29_01495</name>
</gene>
<dbReference type="AlphaFoldDB" id="A0A0Q9YAQ7"/>
<sequence length="168" mass="19163">MELLGEYQKHGVQGLRNVLQKERENKVDPDDAIKNLKQLGKERTVKHNFEAQKVIVHALYELGALEDAEKLCKRLLIQKPNDDEIQKLYAQIRSGASEETSGSPNLSTLEKNKRVLQKIENDVNHSMIGQEQLVEKLSILMQKSLLNSNHLYPYKEVVLLSSPPSFAF</sequence>
<dbReference type="PATRIC" id="fig|217031.4.peg.530"/>
<dbReference type="Pfam" id="PF14559">
    <property type="entry name" value="TPR_19"/>
    <property type="match status" value="1"/>
</dbReference>
<dbReference type="SUPFAM" id="SSF48452">
    <property type="entry name" value="TPR-like"/>
    <property type="match status" value="1"/>
</dbReference>
<dbReference type="Proteomes" id="UP000053881">
    <property type="component" value="Unassembled WGS sequence"/>
</dbReference>
<evidence type="ECO:0000313" key="1">
    <source>
        <dbReference type="EMBL" id="KRG16969.1"/>
    </source>
</evidence>
<organism evidence="1 2">
    <name type="scientific">Lederbergia galactosidilytica</name>
    <dbReference type="NCBI Taxonomy" id="217031"/>
    <lineage>
        <taxon>Bacteria</taxon>
        <taxon>Bacillati</taxon>
        <taxon>Bacillota</taxon>
        <taxon>Bacilli</taxon>
        <taxon>Bacillales</taxon>
        <taxon>Bacillaceae</taxon>
        <taxon>Lederbergia</taxon>
    </lineage>
</organism>
<dbReference type="InterPro" id="IPR011990">
    <property type="entry name" value="TPR-like_helical_dom_sf"/>
</dbReference>
<proteinExistence type="predicted"/>
<protein>
    <submittedName>
        <fullName evidence="1">Uncharacterized protein</fullName>
    </submittedName>
</protein>
<evidence type="ECO:0000313" key="2">
    <source>
        <dbReference type="Proteomes" id="UP000053881"/>
    </source>
</evidence>
<reference evidence="1 2" key="1">
    <citation type="submission" date="2015-06" db="EMBL/GenBank/DDBJ databases">
        <title>Genome sequencing project of Bacillus galactosidilyticus PL133.</title>
        <authorList>
            <person name="Gaiero J."/>
            <person name="Nicol R."/>
            <person name="Habash M."/>
        </authorList>
    </citation>
    <scope>NUCLEOTIDE SEQUENCE [LARGE SCALE GENOMIC DNA]</scope>
    <source>
        <strain evidence="1 2">PL133</strain>
    </source>
</reference>